<dbReference type="Proteomes" id="UP000695562">
    <property type="component" value="Unassembled WGS sequence"/>
</dbReference>
<dbReference type="InterPro" id="IPR045347">
    <property type="entry name" value="HIND"/>
</dbReference>
<sequence length="647" mass="73902">MSTDNSKVQTELSIEETNKIRASLGLKPLKVTESSNTNGKSSNPIHAPPPPDTSVSDVIQKLKNKRESNIKIGKSIAEQLLENDDNEEDDDVSSWVQKSRKNQVDKKKQTTKSLTNQRKKDQYTTKNLQGIKVDNELTNFEDGNEHILILEDTNVLDDDSKDVLVDQRLKEKEKREKQLQEQKKKNMKYDRFNEFGEANDILNHYDDDKQQDKGFTLSESGDAIIDSKTKALQEEEVKKKLQYLASYDMDQSSSSIQSSFYTKEEMEKFKKSMASKKTSTSNGDGSTTKKKKKVMRKKTDASILDGLDATTSSDLGSRKTRGITNKEVKLQQDQQQREENYQKAVEKAAEVSKIAFSSDVFEEADDQDFYASLSNAKKANPITKPSTISDIASKVKEKANKMQQDQDQDYEDIQINPTLEFTRALNPNGFISNFTTSTNIKKEANSDDEQENEKNQNDDDDKMDMEKDGNQDDNDDNDDDDDNNVNSKLKKEKEAREFAEKEKEVAILYEEPLVSTSMSATLRLLAQKGELQPAAAVESVKKRKGINFDDEETIIEHKDEFGRVMNRKEAFVYLSQKFHGKKSGKNKQEKRQRQYQEEMKMKKMDSTDTPLQMNKTLQAYQQKSQQPYLVLSGGVNQFNLDSTQKKK</sequence>
<feature type="compositionally biased region" description="Basic and acidic residues" evidence="6">
    <location>
        <begin position="586"/>
        <end position="606"/>
    </location>
</feature>
<evidence type="ECO:0000256" key="2">
    <source>
        <dbReference type="ARBA" id="ARBA00006076"/>
    </source>
</evidence>
<feature type="region of interest" description="Disordered" evidence="6">
    <location>
        <begin position="579"/>
        <end position="609"/>
    </location>
</feature>
<evidence type="ECO:0000256" key="1">
    <source>
        <dbReference type="ARBA" id="ARBA00004123"/>
    </source>
</evidence>
<keyword evidence="8" id="KW-1185">Reference proteome</keyword>
<dbReference type="PANTHER" id="PTHR14152:SF5">
    <property type="entry name" value="U4_U6.U5 TRI-SNRNP-ASSOCIATED PROTEIN 1"/>
    <property type="match status" value="1"/>
</dbReference>
<dbReference type="InterPro" id="IPR005011">
    <property type="entry name" value="SNU66/SART1"/>
</dbReference>
<feature type="compositionally biased region" description="Polar residues" evidence="6">
    <location>
        <begin position="1"/>
        <end position="12"/>
    </location>
</feature>
<dbReference type="Pfam" id="PF19252">
    <property type="entry name" value="HIND"/>
    <property type="match status" value="1"/>
</dbReference>
<feature type="compositionally biased region" description="Basic and acidic residues" evidence="6">
    <location>
        <begin position="324"/>
        <end position="343"/>
    </location>
</feature>
<dbReference type="GO" id="GO:0045292">
    <property type="term" value="P:mRNA cis splicing, via spliceosome"/>
    <property type="evidence" value="ECO:0007669"/>
    <property type="project" value="TreeGrafter"/>
</dbReference>
<feature type="compositionally biased region" description="Acidic residues" evidence="6">
    <location>
        <begin position="471"/>
        <end position="483"/>
    </location>
</feature>
<dbReference type="GO" id="GO:0000481">
    <property type="term" value="P:maturation of 5S rRNA"/>
    <property type="evidence" value="ECO:0007669"/>
    <property type="project" value="TreeGrafter"/>
</dbReference>
<gene>
    <name evidence="7" type="ORF">CYY_004929</name>
</gene>
<proteinExistence type="inferred from homology"/>
<dbReference type="EMBL" id="AJWJ01000184">
    <property type="protein sequence ID" value="KAF2073760.1"/>
    <property type="molecule type" value="Genomic_DNA"/>
</dbReference>
<feature type="compositionally biased region" description="Polar residues" evidence="6">
    <location>
        <begin position="374"/>
        <end position="390"/>
    </location>
</feature>
<comment type="subcellular location">
    <subcellularLocation>
        <location evidence="1">Nucleus</location>
    </subcellularLocation>
</comment>
<name>A0A8J4PV35_9MYCE</name>
<organism evidence="7 8">
    <name type="scientific">Polysphondylium violaceum</name>
    <dbReference type="NCBI Taxonomy" id="133409"/>
    <lineage>
        <taxon>Eukaryota</taxon>
        <taxon>Amoebozoa</taxon>
        <taxon>Evosea</taxon>
        <taxon>Eumycetozoa</taxon>
        <taxon>Dictyostelia</taxon>
        <taxon>Dictyosteliales</taxon>
        <taxon>Dictyosteliaceae</taxon>
        <taxon>Polysphondylium</taxon>
    </lineage>
</organism>
<evidence type="ECO:0000256" key="6">
    <source>
        <dbReference type="SAM" id="MobiDB-lite"/>
    </source>
</evidence>
<evidence type="ECO:0000313" key="8">
    <source>
        <dbReference type="Proteomes" id="UP000695562"/>
    </source>
</evidence>
<accession>A0A8J4PV35</accession>
<evidence type="ECO:0000256" key="5">
    <source>
        <dbReference type="ARBA" id="ARBA00023242"/>
    </source>
</evidence>
<feature type="compositionally biased region" description="Polar residues" evidence="6">
    <location>
        <begin position="429"/>
        <end position="439"/>
    </location>
</feature>
<dbReference type="Pfam" id="PF03343">
    <property type="entry name" value="SART-1"/>
    <property type="match status" value="2"/>
</dbReference>
<feature type="region of interest" description="Disordered" evidence="6">
    <location>
        <begin position="78"/>
        <end position="122"/>
    </location>
</feature>
<feature type="region of interest" description="Disordered" evidence="6">
    <location>
        <begin position="1"/>
        <end position="56"/>
    </location>
</feature>
<evidence type="ECO:0000313" key="7">
    <source>
        <dbReference type="EMBL" id="KAF2073760.1"/>
    </source>
</evidence>
<feature type="region of interest" description="Disordered" evidence="6">
    <location>
        <begin position="374"/>
        <end position="502"/>
    </location>
</feature>
<evidence type="ECO:0000256" key="4">
    <source>
        <dbReference type="ARBA" id="ARBA00023187"/>
    </source>
</evidence>
<feature type="compositionally biased region" description="Acidic residues" evidence="6">
    <location>
        <begin position="81"/>
        <end position="92"/>
    </location>
</feature>
<reference evidence="7" key="1">
    <citation type="submission" date="2020-01" db="EMBL/GenBank/DDBJ databases">
        <title>Development of genomics and gene disruption for Polysphondylium violaceum indicates a role for the polyketide synthase stlB in stalk morphogenesis.</title>
        <authorList>
            <person name="Narita B."/>
            <person name="Kawabe Y."/>
            <person name="Kin K."/>
            <person name="Saito T."/>
            <person name="Gibbs R."/>
            <person name="Kuspa A."/>
            <person name="Muzny D."/>
            <person name="Queller D."/>
            <person name="Richards S."/>
            <person name="Strassman J."/>
            <person name="Sucgang R."/>
            <person name="Worley K."/>
            <person name="Schaap P."/>
        </authorList>
    </citation>
    <scope>NUCLEOTIDE SEQUENCE</scope>
    <source>
        <strain evidence="7">QSvi11</strain>
    </source>
</reference>
<feature type="region of interest" description="Disordered" evidence="6">
    <location>
        <begin position="271"/>
        <end position="343"/>
    </location>
</feature>
<keyword evidence="4" id="KW-0508">mRNA splicing</keyword>
<keyword evidence="5" id="KW-0539">Nucleus</keyword>
<feature type="compositionally biased region" description="Low complexity" evidence="6">
    <location>
        <begin position="275"/>
        <end position="286"/>
    </location>
</feature>
<evidence type="ECO:0008006" key="9">
    <source>
        <dbReference type="Google" id="ProtNLM"/>
    </source>
</evidence>
<comment type="caution">
    <text evidence="7">The sequence shown here is derived from an EMBL/GenBank/DDBJ whole genome shotgun (WGS) entry which is preliminary data.</text>
</comment>
<dbReference type="AlphaFoldDB" id="A0A8J4PV35"/>
<feature type="compositionally biased region" description="Polar residues" evidence="6">
    <location>
        <begin position="32"/>
        <end position="44"/>
    </location>
</feature>
<evidence type="ECO:0000256" key="3">
    <source>
        <dbReference type="ARBA" id="ARBA00022664"/>
    </source>
</evidence>
<keyword evidence="3" id="KW-0507">mRNA processing</keyword>
<protein>
    <recommendedName>
        <fullName evidence="9">SART-1 family protein</fullName>
    </recommendedName>
</protein>
<comment type="similarity">
    <text evidence="2">Belongs to the SNU66/SART1 family.</text>
</comment>
<dbReference type="OrthoDB" id="5583at2759"/>
<feature type="compositionally biased region" description="Basic and acidic residues" evidence="6">
    <location>
        <begin position="489"/>
        <end position="502"/>
    </location>
</feature>
<dbReference type="PANTHER" id="PTHR14152">
    <property type="entry name" value="SQUAMOUS CELL CARCINOMA ANTIGEN RECOGNISED BY CYTOTOXIC T LYMPHOCYTES"/>
    <property type="match status" value="1"/>
</dbReference>
<dbReference type="GO" id="GO:0046540">
    <property type="term" value="C:U4/U6 x U5 tri-snRNP complex"/>
    <property type="evidence" value="ECO:0007669"/>
    <property type="project" value="InterPro"/>
</dbReference>